<evidence type="ECO:0000313" key="2">
    <source>
        <dbReference type="EMBL" id="KAH7262723.1"/>
    </source>
</evidence>
<comment type="caution">
    <text evidence="2">The sequence shown here is derived from an EMBL/GenBank/DDBJ whole genome shotgun (WGS) entry which is preliminary data.</text>
</comment>
<feature type="region of interest" description="Disordered" evidence="1">
    <location>
        <begin position="321"/>
        <end position="343"/>
    </location>
</feature>
<organism evidence="2 3">
    <name type="scientific">Fusarium tricinctum</name>
    <dbReference type="NCBI Taxonomy" id="61284"/>
    <lineage>
        <taxon>Eukaryota</taxon>
        <taxon>Fungi</taxon>
        <taxon>Dikarya</taxon>
        <taxon>Ascomycota</taxon>
        <taxon>Pezizomycotina</taxon>
        <taxon>Sordariomycetes</taxon>
        <taxon>Hypocreomycetidae</taxon>
        <taxon>Hypocreales</taxon>
        <taxon>Nectriaceae</taxon>
        <taxon>Fusarium</taxon>
        <taxon>Fusarium tricinctum species complex</taxon>
    </lineage>
</organism>
<proteinExistence type="predicted"/>
<reference evidence="2" key="1">
    <citation type="journal article" date="2021" name="Nat. Commun.">
        <title>Genetic determinants of endophytism in the Arabidopsis root mycobiome.</title>
        <authorList>
            <person name="Mesny F."/>
            <person name="Miyauchi S."/>
            <person name="Thiergart T."/>
            <person name="Pickel B."/>
            <person name="Atanasova L."/>
            <person name="Karlsson M."/>
            <person name="Huettel B."/>
            <person name="Barry K.W."/>
            <person name="Haridas S."/>
            <person name="Chen C."/>
            <person name="Bauer D."/>
            <person name="Andreopoulos W."/>
            <person name="Pangilinan J."/>
            <person name="LaButti K."/>
            <person name="Riley R."/>
            <person name="Lipzen A."/>
            <person name="Clum A."/>
            <person name="Drula E."/>
            <person name="Henrissat B."/>
            <person name="Kohler A."/>
            <person name="Grigoriev I.V."/>
            <person name="Martin F.M."/>
            <person name="Hacquard S."/>
        </authorList>
    </citation>
    <scope>NUCLEOTIDE SEQUENCE</scope>
    <source>
        <strain evidence="2">MPI-SDFR-AT-0068</strain>
    </source>
</reference>
<sequence>MDFTLSKCIPGCDHTLTPYQFEKETPTGDTHWRRTQVVRVLKSFEAAKRVMSRQGIHQVYVFLKAGRWISAYSNISDNIAYRALKQRRGYEKYPRFHYPRFLVVQAIYGSTDTPIPDCFMKLCLDMSHHWGIRINPSKPFYPRLEDSEKELALMKGVYHEPPKPKTLQDLSAQSASIPVVGSYDDGEQSCSIQKTYGMTGIIKPEPVDDDNFLQMGENHNVSTSHAFERRISQLERNFERRMAGVQRDLEHRVGNLVGHHFSKYQAQLQINTTRAEEDHETRLSEAREKLKEIHQHALRAQKHADMAVKMAEALYESLTTATKRPVSDDPYDDEHSSKRVRGA</sequence>
<evidence type="ECO:0000256" key="1">
    <source>
        <dbReference type="SAM" id="MobiDB-lite"/>
    </source>
</evidence>
<dbReference type="OrthoDB" id="5102578at2759"/>
<protein>
    <submittedName>
        <fullName evidence="2">Uncharacterized protein</fullName>
    </submittedName>
</protein>
<dbReference type="EMBL" id="JAGPXF010000001">
    <property type="protein sequence ID" value="KAH7262723.1"/>
    <property type="molecule type" value="Genomic_DNA"/>
</dbReference>
<name>A0A8K0WI98_9HYPO</name>
<keyword evidence="3" id="KW-1185">Reference proteome</keyword>
<accession>A0A8K0WI98</accession>
<gene>
    <name evidence="2" type="ORF">BKA59DRAFT_519596</name>
</gene>
<evidence type="ECO:0000313" key="3">
    <source>
        <dbReference type="Proteomes" id="UP000813427"/>
    </source>
</evidence>
<dbReference type="AlphaFoldDB" id="A0A8K0WI98"/>
<dbReference type="Proteomes" id="UP000813427">
    <property type="component" value="Unassembled WGS sequence"/>
</dbReference>